<dbReference type="OMA" id="FKCLFQL"/>
<dbReference type="OrthoDB" id="4032406at2759"/>
<dbReference type="AlphaFoldDB" id="A0A1G4MK55"/>
<dbReference type="EMBL" id="LT598491">
    <property type="protein sequence ID" value="SCW04227.1"/>
    <property type="molecule type" value="Genomic_DNA"/>
</dbReference>
<dbReference type="Proteomes" id="UP000190831">
    <property type="component" value="Chromosome H"/>
</dbReference>
<evidence type="ECO:0000313" key="1">
    <source>
        <dbReference type="EMBL" id="SCW04227.1"/>
    </source>
</evidence>
<gene>
    <name evidence="1" type="ORF">LAFE_0H08878G</name>
</gene>
<organism evidence="1 2">
    <name type="scientific">Lachancea fermentati</name>
    <name type="common">Zygosaccharomyces fermentati</name>
    <dbReference type="NCBI Taxonomy" id="4955"/>
    <lineage>
        <taxon>Eukaryota</taxon>
        <taxon>Fungi</taxon>
        <taxon>Dikarya</taxon>
        <taxon>Ascomycota</taxon>
        <taxon>Saccharomycotina</taxon>
        <taxon>Saccharomycetes</taxon>
        <taxon>Saccharomycetales</taxon>
        <taxon>Saccharomycetaceae</taxon>
        <taxon>Lachancea</taxon>
    </lineage>
</organism>
<evidence type="ECO:0000313" key="2">
    <source>
        <dbReference type="Proteomes" id="UP000190831"/>
    </source>
</evidence>
<protein>
    <submittedName>
        <fullName evidence="1">LAFE_0H08878g1_1</fullName>
    </submittedName>
</protein>
<sequence length="157" mass="18315">MNESVGSQQIYILEHLLRVVKNKQPLFNSVQLNREQIRECNQLIWNGNIANRLKLLHQLNAILAKKDLSERGLYQVNEKLSLLLSTNAQEPRNNILDGHTLTIILIETLINICHIVSKDISESRIRESLRHSIIDCVQSRFIKNYVTNMWKYAKQEL</sequence>
<proteinExistence type="predicted"/>
<reference evidence="1 2" key="1">
    <citation type="submission" date="2016-03" db="EMBL/GenBank/DDBJ databases">
        <authorList>
            <person name="Devillers H."/>
        </authorList>
    </citation>
    <scope>NUCLEOTIDE SEQUENCE [LARGE SCALE GENOMIC DNA]</scope>
    <source>
        <strain evidence="1">CBS 6772</strain>
    </source>
</reference>
<keyword evidence="2" id="KW-1185">Reference proteome</keyword>
<accession>A0A1G4MK55</accession>
<name>A0A1G4MK55_LACFM</name>